<keyword evidence="4" id="KW-1185">Reference proteome</keyword>
<dbReference type="VEuPathDB" id="FungiDB:yc1106_07182"/>
<feature type="compositionally biased region" description="Polar residues" evidence="1">
    <location>
        <begin position="28"/>
        <end position="48"/>
    </location>
</feature>
<proteinExistence type="predicted"/>
<feature type="domain" description="Probable double zinc ribbon" evidence="2">
    <location>
        <begin position="158"/>
        <end position="244"/>
    </location>
</feature>
<sequence length="397" mass="42780">MSPLTFSANHNGSSGPSAETVHPEQKRSLNQQNGVPNISSLNTLSTSGALAPNNDGEGSGNQLGVDNIEQERCAAVMCSMPVMDGTYKFASTELTPKIPGSVAHARAIAMSRLRPCTSVQSFRACSKDAEGPAESVPSSKSSTVTFVDQDDKSSSPVGIWRCCTCNREHDVYSFSQGRHPVSTLQCVCTHRSCYKCALEGLLKPFVPICEPEVVPLSDDGNKEVRFGVICDGCGRSWRAQKAPEETHKKAAMKSALLRVTAIPKRLQKGKKNDLRASRSMDNLRAPLLTASKSTLNLRILANEMTKEHGEQADMVSVRFSGIKCSCGMVTDSGSLCFQIVDPPRDFYRVQFIKQMAGRRVSGFGTTPEDQAKGHGTPSLVLKGGCTHPNPLMSSPVL</sequence>
<dbReference type="AlphaFoldDB" id="A0A9Q8ZGT3"/>
<dbReference type="EMBL" id="CP089278">
    <property type="protein sequence ID" value="USP79908.1"/>
    <property type="molecule type" value="Genomic_DNA"/>
</dbReference>
<evidence type="ECO:0000256" key="1">
    <source>
        <dbReference type="SAM" id="MobiDB-lite"/>
    </source>
</evidence>
<protein>
    <recommendedName>
        <fullName evidence="2">Probable double zinc ribbon domain-containing protein</fullName>
    </recommendedName>
</protein>
<evidence type="ECO:0000313" key="4">
    <source>
        <dbReference type="Proteomes" id="UP001056012"/>
    </source>
</evidence>
<feature type="region of interest" description="Disordered" evidence="1">
    <location>
        <begin position="363"/>
        <end position="397"/>
    </location>
</feature>
<dbReference type="OrthoDB" id="3799818at2759"/>
<reference evidence="3" key="1">
    <citation type="submission" date="2021-12" db="EMBL/GenBank/DDBJ databases">
        <title>Curvularia clavata genome.</title>
        <authorList>
            <person name="Cao Y."/>
        </authorList>
    </citation>
    <scope>NUCLEOTIDE SEQUENCE</scope>
    <source>
        <strain evidence="3">Yc1106</strain>
    </source>
</reference>
<organism evidence="3 4">
    <name type="scientific">Curvularia clavata</name>
    <dbReference type="NCBI Taxonomy" id="95742"/>
    <lineage>
        <taxon>Eukaryota</taxon>
        <taxon>Fungi</taxon>
        <taxon>Dikarya</taxon>
        <taxon>Ascomycota</taxon>
        <taxon>Pezizomycotina</taxon>
        <taxon>Dothideomycetes</taxon>
        <taxon>Pleosporomycetidae</taxon>
        <taxon>Pleosporales</taxon>
        <taxon>Pleosporineae</taxon>
        <taxon>Pleosporaceae</taxon>
        <taxon>Curvularia</taxon>
    </lineage>
</organism>
<feature type="region of interest" description="Disordered" evidence="1">
    <location>
        <begin position="129"/>
        <end position="149"/>
    </location>
</feature>
<name>A0A9Q8ZGT3_CURCL</name>
<dbReference type="InterPro" id="IPR058253">
    <property type="entry name" value="Zn_ribbon_double"/>
</dbReference>
<dbReference type="Proteomes" id="UP001056012">
    <property type="component" value="Chromosome 5"/>
</dbReference>
<evidence type="ECO:0000259" key="2">
    <source>
        <dbReference type="Pfam" id="PF26652"/>
    </source>
</evidence>
<feature type="compositionally biased region" description="Polar residues" evidence="1">
    <location>
        <begin position="1"/>
        <end position="17"/>
    </location>
</feature>
<gene>
    <name evidence="3" type="ORF">yc1106_07182</name>
</gene>
<evidence type="ECO:0000313" key="3">
    <source>
        <dbReference type="EMBL" id="USP79908.1"/>
    </source>
</evidence>
<accession>A0A9Q8ZGT3</accession>
<dbReference type="Pfam" id="PF26652">
    <property type="entry name" value="Zn_ribbon_double"/>
    <property type="match status" value="1"/>
</dbReference>
<feature type="compositionally biased region" description="Polar residues" evidence="1">
    <location>
        <begin position="136"/>
        <end position="146"/>
    </location>
</feature>
<feature type="region of interest" description="Disordered" evidence="1">
    <location>
        <begin position="1"/>
        <end position="64"/>
    </location>
</feature>